<keyword evidence="3" id="KW-0391">Immunity</keyword>
<dbReference type="Proteomes" id="UP001107558">
    <property type="component" value="Chromosome 2"/>
</dbReference>
<comment type="similarity">
    <text evidence="1">Belongs to the N-acetylmuramoyl-L-alanine amidase 2 family.</text>
</comment>
<keyword evidence="2" id="KW-0399">Innate immunity</keyword>
<protein>
    <recommendedName>
        <fullName evidence="5">Peptidoglycan recognition protein family domain-containing protein</fullName>
    </recommendedName>
</protein>
<keyword evidence="4" id="KW-1133">Transmembrane helix</keyword>
<dbReference type="InterPro" id="IPR006619">
    <property type="entry name" value="PGRP_domain_met/bac"/>
</dbReference>
<dbReference type="SMART" id="SM00701">
    <property type="entry name" value="PGRP"/>
    <property type="match status" value="2"/>
</dbReference>
<feature type="domain" description="Peptidoglycan recognition protein family" evidence="5">
    <location>
        <begin position="63"/>
        <end position="187"/>
    </location>
</feature>
<evidence type="ECO:0000259" key="5">
    <source>
        <dbReference type="SMART" id="SM00701"/>
    </source>
</evidence>
<dbReference type="InterPro" id="IPR015510">
    <property type="entry name" value="PGRP"/>
</dbReference>
<evidence type="ECO:0000313" key="7">
    <source>
        <dbReference type="Proteomes" id="UP001107558"/>
    </source>
</evidence>
<proteinExistence type="inferred from homology"/>
<dbReference type="OrthoDB" id="7939567at2759"/>
<dbReference type="GO" id="GO:0009253">
    <property type="term" value="P:peptidoglycan catabolic process"/>
    <property type="evidence" value="ECO:0007669"/>
    <property type="project" value="InterPro"/>
</dbReference>
<organism evidence="6 7">
    <name type="scientific">Polypedilum vanderplanki</name>
    <name type="common">Sleeping chironomid midge</name>
    <dbReference type="NCBI Taxonomy" id="319348"/>
    <lineage>
        <taxon>Eukaryota</taxon>
        <taxon>Metazoa</taxon>
        <taxon>Ecdysozoa</taxon>
        <taxon>Arthropoda</taxon>
        <taxon>Hexapoda</taxon>
        <taxon>Insecta</taxon>
        <taxon>Pterygota</taxon>
        <taxon>Neoptera</taxon>
        <taxon>Endopterygota</taxon>
        <taxon>Diptera</taxon>
        <taxon>Nematocera</taxon>
        <taxon>Chironomoidea</taxon>
        <taxon>Chironomidae</taxon>
        <taxon>Chironominae</taxon>
        <taxon>Polypedilum</taxon>
        <taxon>Polypedilum</taxon>
    </lineage>
</organism>
<gene>
    <name evidence="6" type="ORF">PVAND_006530</name>
</gene>
<evidence type="ECO:0000256" key="1">
    <source>
        <dbReference type="ARBA" id="ARBA00007553"/>
    </source>
</evidence>
<keyword evidence="7" id="KW-1185">Reference proteome</keyword>
<comment type="caution">
    <text evidence="6">The sequence shown here is derived from an EMBL/GenBank/DDBJ whole genome shotgun (WGS) entry which is preliminary data.</text>
</comment>
<dbReference type="SUPFAM" id="SSF55846">
    <property type="entry name" value="N-acetylmuramoyl-L-alanine amidase-like"/>
    <property type="match status" value="2"/>
</dbReference>
<evidence type="ECO:0000256" key="3">
    <source>
        <dbReference type="ARBA" id="ARBA00022859"/>
    </source>
</evidence>
<keyword evidence="4" id="KW-0812">Transmembrane</keyword>
<dbReference type="InterPro" id="IPR002502">
    <property type="entry name" value="Amidase_domain"/>
</dbReference>
<feature type="transmembrane region" description="Helical" evidence="4">
    <location>
        <begin position="27"/>
        <end position="51"/>
    </location>
</feature>
<dbReference type="GO" id="GO:0045087">
    <property type="term" value="P:innate immune response"/>
    <property type="evidence" value="ECO:0007669"/>
    <property type="project" value="UniProtKB-KW"/>
</dbReference>
<dbReference type="EMBL" id="JADBJN010000002">
    <property type="protein sequence ID" value="KAG5676718.1"/>
    <property type="molecule type" value="Genomic_DNA"/>
</dbReference>
<dbReference type="Pfam" id="PF01510">
    <property type="entry name" value="Amidase_2"/>
    <property type="match status" value="2"/>
</dbReference>
<evidence type="ECO:0000313" key="6">
    <source>
        <dbReference type="EMBL" id="KAG5676718.1"/>
    </source>
</evidence>
<dbReference type="AlphaFoldDB" id="A0A9J6C561"/>
<evidence type="ECO:0000256" key="2">
    <source>
        <dbReference type="ARBA" id="ARBA00022588"/>
    </source>
</evidence>
<reference evidence="6" key="1">
    <citation type="submission" date="2021-03" db="EMBL/GenBank/DDBJ databases">
        <title>Chromosome level genome of the anhydrobiotic midge Polypedilum vanderplanki.</title>
        <authorList>
            <person name="Yoshida Y."/>
            <person name="Kikawada T."/>
            <person name="Gusev O."/>
        </authorList>
    </citation>
    <scope>NUCLEOTIDE SEQUENCE</scope>
    <source>
        <strain evidence="6">NIAS01</strain>
        <tissue evidence="6">Whole body or cell culture</tissue>
    </source>
</reference>
<sequence length="361" mass="41010">MDKNNLVHNNSLNSRKYFQGINRKRNILITIFSVAFILVILTTVSILYFVLKTDSNSDDFKFENLISRDEWNAAPPKSGIPFLESPIKRIIIAHTAGEFCDNENECKFVVKRIQNENSHLDDIPYNFLIGNDGKVYEGRGFEKEGQHTSNLYGSNYNSIDFIILSQDSLVFNNIKSDALNEAVSKLKNFYPLQKVYRREEWGAANPKEAHTKFSQKKEIALLSHSVTQTCSSFSHCATIMKNIQRNHMGNNGWIDFAFNFAVGANGLIFECRGFDFVGAHFSALNSRSIGILAIGEFNEDEPSQEMLDTLEKFLEDAAKLGKLSEDFKIHGRQDFGSSGPGENIMKHIREWCRYGNRTTPC</sequence>
<dbReference type="Gene3D" id="3.40.80.10">
    <property type="entry name" value="Peptidoglycan recognition protein-like"/>
    <property type="match status" value="2"/>
</dbReference>
<evidence type="ECO:0000256" key="4">
    <source>
        <dbReference type="SAM" id="Phobius"/>
    </source>
</evidence>
<accession>A0A9J6C561</accession>
<keyword evidence="4" id="KW-0472">Membrane</keyword>
<dbReference type="CDD" id="cd06583">
    <property type="entry name" value="PGRP"/>
    <property type="match status" value="2"/>
</dbReference>
<dbReference type="PANTHER" id="PTHR11022">
    <property type="entry name" value="PEPTIDOGLYCAN RECOGNITION PROTEIN"/>
    <property type="match status" value="1"/>
</dbReference>
<dbReference type="InterPro" id="IPR036505">
    <property type="entry name" value="Amidase/PGRP_sf"/>
</dbReference>
<dbReference type="GO" id="GO:0008270">
    <property type="term" value="F:zinc ion binding"/>
    <property type="evidence" value="ECO:0007669"/>
    <property type="project" value="InterPro"/>
</dbReference>
<name>A0A9J6C561_POLVA</name>
<feature type="domain" description="Peptidoglycan recognition protein family" evidence="5">
    <location>
        <begin position="193"/>
        <end position="336"/>
    </location>
</feature>
<dbReference type="PANTHER" id="PTHR11022:SF41">
    <property type="entry name" value="PEPTIDOGLYCAN-RECOGNITION PROTEIN LC-RELATED"/>
    <property type="match status" value="1"/>
</dbReference>
<dbReference type="GO" id="GO:0008745">
    <property type="term" value="F:N-acetylmuramoyl-L-alanine amidase activity"/>
    <property type="evidence" value="ECO:0007669"/>
    <property type="project" value="InterPro"/>
</dbReference>